<comment type="caution">
    <text evidence="2">The sequence shown here is derived from an EMBL/GenBank/DDBJ whole genome shotgun (WGS) entry which is preliminary data.</text>
</comment>
<sequence length="395" mass="40919">MMRTSLIAVVGLTAAAAPATAGAAELTPAGPATLLSQWTGPVTLEGRPPEVLVAARIEVGAGGSAGTVRVRARYRDANAVGDPVQIPAEPGTYTFPAPHIRWDYRGSQIGLDQETGGHAILQQSTCVPSAFPGGDPCENTRVNVFNPPGGEGAPSEVRKGAKLAMEGVYEPDLDQDLVGDTTEDRTDLRISSAPAREVDGRLRIEVTVTNAGPLSADRPVLTAPVLAGGRWEGSCTPIVGYPTCVTPALAAGETRVFVFRADAPEAVGATFTIASEGPDLVPLDNTSGAAFLAAPAFDLAAADRQRLGKGVKVQVRGVRAGRARVTVAFTVRGRAVKVARIVTLKPYTARPVTVRATGAKLRSLRRAAAKGPLSAEITVRTISGKTPVTAKTTVL</sequence>
<reference evidence="2" key="1">
    <citation type="submission" date="2022-10" db="EMBL/GenBank/DDBJ databases">
        <title>The WGS of Solirubrobacter ginsenosidimutans DSM 21036.</title>
        <authorList>
            <person name="Jiang Z."/>
        </authorList>
    </citation>
    <scope>NUCLEOTIDE SEQUENCE</scope>
    <source>
        <strain evidence="2">DSM 21036</strain>
    </source>
</reference>
<accession>A0A9X3S4U7</accession>
<keyword evidence="1" id="KW-0732">Signal</keyword>
<evidence type="ECO:0000313" key="2">
    <source>
        <dbReference type="EMBL" id="MDA0163426.1"/>
    </source>
</evidence>
<evidence type="ECO:0000313" key="3">
    <source>
        <dbReference type="Proteomes" id="UP001149140"/>
    </source>
</evidence>
<proteinExistence type="predicted"/>
<feature type="chain" id="PRO_5040768632" description="DUF11 domain-containing protein" evidence="1">
    <location>
        <begin position="24"/>
        <end position="395"/>
    </location>
</feature>
<name>A0A9X3S4U7_9ACTN</name>
<protein>
    <recommendedName>
        <fullName evidence="4">DUF11 domain-containing protein</fullName>
    </recommendedName>
</protein>
<keyword evidence="3" id="KW-1185">Reference proteome</keyword>
<feature type="signal peptide" evidence="1">
    <location>
        <begin position="1"/>
        <end position="23"/>
    </location>
</feature>
<organism evidence="2 3">
    <name type="scientific">Solirubrobacter ginsenosidimutans</name>
    <dbReference type="NCBI Taxonomy" id="490573"/>
    <lineage>
        <taxon>Bacteria</taxon>
        <taxon>Bacillati</taxon>
        <taxon>Actinomycetota</taxon>
        <taxon>Thermoleophilia</taxon>
        <taxon>Solirubrobacterales</taxon>
        <taxon>Solirubrobacteraceae</taxon>
        <taxon>Solirubrobacter</taxon>
    </lineage>
</organism>
<evidence type="ECO:0008006" key="4">
    <source>
        <dbReference type="Google" id="ProtNLM"/>
    </source>
</evidence>
<dbReference type="EMBL" id="JAPDOD010000024">
    <property type="protein sequence ID" value="MDA0163426.1"/>
    <property type="molecule type" value="Genomic_DNA"/>
</dbReference>
<dbReference type="Proteomes" id="UP001149140">
    <property type="component" value="Unassembled WGS sequence"/>
</dbReference>
<gene>
    <name evidence="2" type="ORF">OM076_24345</name>
</gene>
<dbReference type="RefSeq" id="WP_270042670.1">
    <property type="nucleotide sequence ID" value="NZ_JAPDOD010000024.1"/>
</dbReference>
<dbReference type="AlphaFoldDB" id="A0A9X3S4U7"/>
<evidence type="ECO:0000256" key="1">
    <source>
        <dbReference type="SAM" id="SignalP"/>
    </source>
</evidence>